<name>A0A1J1HRL4_9DIPT</name>
<organism evidence="1 2">
    <name type="scientific">Clunio marinus</name>
    <dbReference type="NCBI Taxonomy" id="568069"/>
    <lineage>
        <taxon>Eukaryota</taxon>
        <taxon>Metazoa</taxon>
        <taxon>Ecdysozoa</taxon>
        <taxon>Arthropoda</taxon>
        <taxon>Hexapoda</taxon>
        <taxon>Insecta</taxon>
        <taxon>Pterygota</taxon>
        <taxon>Neoptera</taxon>
        <taxon>Endopterygota</taxon>
        <taxon>Diptera</taxon>
        <taxon>Nematocera</taxon>
        <taxon>Chironomoidea</taxon>
        <taxon>Chironomidae</taxon>
        <taxon>Clunio</taxon>
    </lineage>
</organism>
<protein>
    <submittedName>
        <fullName evidence="1">CLUMA_CG004413, isoform A</fullName>
    </submittedName>
</protein>
<dbReference type="Proteomes" id="UP000183832">
    <property type="component" value="Unassembled WGS sequence"/>
</dbReference>
<reference evidence="1 2" key="1">
    <citation type="submission" date="2015-04" db="EMBL/GenBank/DDBJ databases">
        <authorList>
            <person name="Syromyatnikov M.Y."/>
            <person name="Popov V.N."/>
        </authorList>
    </citation>
    <scope>NUCLEOTIDE SEQUENCE [LARGE SCALE GENOMIC DNA]</scope>
</reference>
<accession>A0A1J1HRL4</accession>
<proteinExistence type="predicted"/>
<evidence type="ECO:0000313" key="1">
    <source>
        <dbReference type="EMBL" id="CRK90720.1"/>
    </source>
</evidence>
<gene>
    <name evidence="1" type="ORF">CLUMA_CG004413</name>
</gene>
<evidence type="ECO:0000313" key="2">
    <source>
        <dbReference type="Proteomes" id="UP000183832"/>
    </source>
</evidence>
<keyword evidence="2" id="KW-1185">Reference proteome</keyword>
<dbReference type="AlphaFoldDB" id="A0A1J1HRL4"/>
<sequence>MKQSSTLVFEIKALNPSLTIFIPHAMLMSSNFAIKVLHKRIVVNNEIPQATSRFIFCLPGVSEQGQLSLMRKANKANKKVKLFTIYAKEFNSDVAVTTSNC</sequence>
<dbReference type="EMBL" id="CVRI01000020">
    <property type="protein sequence ID" value="CRK90720.1"/>
    <property type="molecule type" value="Genomic_DNA"/>
</dbReference>